<keyword evidence="4" id="KW-0158">Chromosome</keyword>
<dbReference type="GO" id="GO:0000781">
    <property type="term" value="C:chromosome, telomeric region"/>
    <property type="evidence" value="ECO:0007669"/>
    <property type="project" value="UniProtKB-SubCell"/>
</dbReference>
<reference evidence="10" key="1">
    <citation type="journal article" date="2014" name="Genome Announc.">
        <title>Draft genome sequence of Rhodosporidium toruloides CECT1137, an oleaginous yeast of biotechnological interest.</title>
        <authorList>
            <person name="Morin N."/>
            <person name="Calcas X."/>
            <person name="Devillers H."/>
            <person name="Durrens P."/>
            <person name="Sherman D.J."/>
            <person name="Nicaud J.-M."/>
            <person name="Neuveglise C."/>
        </authorList>
    </citation>
    <scope>NUCLEOTIDE SEQUENCE</scope>
    <source>
        <strain evidence="10">CECT1137</strain>
    </source>
</reference>
<dbReference type="InterPro" id="IPR032042">
    <property type="entry name" value="POT1PC"/>
</dbReference>
<evidence type="ECO:0000259" key="9">
    <source>
        <dbReference type="Pfam" id="PF16686"/>
    </source>
</evidence>
<comment type="subcellular location">
    <subcellularLocation>
        <location evidence="2">Chromosome</location>
        <location evidence="2">Telomere</location>
    </subcellularLocation>
    <subcellularLocation>
        <location evidence="1">Nucleus</location>
    </subcellularLocation>
</comment>
<dbReference type="Pfam" id="PF16686">
    <property type="entry name" value="POT1PC"/>
    <property type="match status" value="1"/>
</dbReference>
<evidence type="ECO:0000256" key="8">
    <source>
        <dbReference type="SAM" id="MobiDB-lite"/>
    </source>
</evidence>
<keyword evidence="7" id="KW-0539">Nucleus</keyword>
<accession>A0A061BFL9</accession>
<proteinExistence type="inferred from homology"/>
<dbReference type="OrthoDB" id="2186770at2759"/>
<feature type="region of interest" description="Disordered" evidence="8">
    <location>
        <begin position="170"/>
        <end position="202"/>
    </location>
</feature>
<comment type="similarity">
    <text evidence="3">Belongs to the telombin family.</text>
</comment>
<dbReference type="AlphaFoldDB" id="A0A061BFL9"/>
<dbReference type="InterPro" id="IPR012340">
    <property type="entry name" value="NA-bd_OB-fold"/>
</dbReference>
<sequence length="594" mass="64619">MLPHRVTPRPLQPVSLAELAALAHSSSLPPQGVYRASILSVRPWSPHTRLGQVTLGGVISGEAGDAVVVELKGLWADKAMRRFRKGDIVILLAKGAELIEKKGKKLADAAEKELAVRVRYSQGLTGWIRRKDGTEEVLRYKVATPKPAPTVPAKRPHPLKAMDVDSPLPLPTSRPSAVTPALTTKVSPPNEGARAKKRQRREERLGWGFEPADKITYTSLDKLGHIVEKTDRTKLQALRVNVVGVIVDAGEGKAPRVDGRDWYRSFLITDPTRLDSSTEVQWYAKGEGGLPEPRLGEVFVARQLALKSSSTPAKPILLAGSFSLIPHALCSASSLLAKPPAQDPLPSGDDIAPATKTSNRCWRLKLGEEELQYAARVARFFATQAKASTPSAAKGAPTLPPGAAILPPSLAASVTDHLKKRTSAGGSGRELLRIEQIEEGKFCDLLGMVTKLHSDTALTSLSPNQAASLYITDYTPHLLLHDYPSPSPVGLPSRLTLQVSLFGSQAAPLAALVNTRTGEATRGALVFLRNVRIKANESGELEGTMVEEKKFAGRTDVEVVDLRRKAHEERWGERARQVQRRHREYWAAQSLARQ</sequence>
<feature type="domain" description="Protection of telomeres protein 1 ssDNA-binding" evidence="9">
    <location>
        <begin position="434"/>
        <end position="587"/>
    </location>
</feature>
<evidence type="ECO:0000256" key="3">
    <source>
        <dbReference type="ARBA" id="ARBA00008442"/>
    </source>
</evidence>
<evidence type="ECO:0000313" key="10">
    <source>
        <dbReference type="EMBL" id="CDR48790.1"/>
    </source>
</evidence>
<keyword evidence="5" id="KW-0779">Telomere</keyword>
<organism evidence="10">
    <name type="scientific">Rhodotorula toruloides</name>
    <name type="common">Yeast</name>
    <name type="synonym">Rhodosporidium toruloides</name>
    <dbReference type="NCBI Taxonomy" id="5286"/>
    <lineage>
        <taxon>Eukaryota</taxon>
        <taxon>Fungi</taxon>
        <taxon>Dikarya</taxon>
        <taxon>Basidiomycota</taxon>
        <taxon>Pucciniomycotina</taxon>
        <taxon>Microbotryomycetes</taxon>
        <taxon>Sporidiobolales</taxon>
        <taxon>Sporidiobolaceae</taxon>
        <taxon>Rhodotorula</taxon>
    </lineage>
</organism>
<evidence type="ECO:0000256" key="4">
    <source>
        <dbReference type="ARBA" id="ARBA00022454"/>
    </source>
</evidence>
<dbReference type="EMBL" id="LK052955">
    <property type="protein sequence ID" value="CDR48790.1"/>
    <property type="molecule type" value="Genomic_DNA"/>
</dbReference>
<evidence type="ECO:0000256" key="5">
    <source>
        <dbReference type="ARBA" id="ARBA00022895"/>
    </source>
</evidence>
<dbReference type="GO" id="GO:0043047">
    <property type="term" value="F:single-stranded telomeric DNA binding"/>
    <property type="evidence" value="ECO:0007669"/>
    <property type="project" value="InterPro"/>
</dbReference>
<dbReference type="Gene3D" id="2.40.50.140">
    <property type="entry name" value="Nucleic acid-binding proteins"/>
    <property type="match status" value="2"/>
</dbReference>
<evidence type="ECO:0000256" key="6">
    <source>
        <dbReference type="ARBA" id="ARBA00023125"/>
    </source>
</evidence>
<protein>
    <submittedName>
        <fullName evidence="10">RHTO0S20e01420g1_1</fullName>
    </submittedName>
</protein>
<evidence type="ECO:0000256" key="1">
    <source>
        <dbReference type="ARBA" id="ARBA00004123"/>
    </source>
</evidence>
<feature type="compositionally biased region" description="Polar residues" evidence="8">
    <location>
        <begin position="173"/>
        <end position="187"/>
    </location>
</feature>
<name>A0A061BFL9_RHOTO</name>
<keyword evidence="6" id="KW-0238">DNA-binding</keyword>
<gene>
    <name evidence="10" type="ORF">RHTO0S_20e01420g</name>
</gene>
<evidence type="ECO:0000256" key="7">
    <source>
        <dbReference type="ARBA" id="ARBA00023242"/>
    </source>
</evidence>
<evidence type="ECO:0000256" key="2">
    <source>
        <dbReference type="ARBA" id="ARBA00004574"/>
    </source>
</evidence>
<dbReference type="GO" id="GO:0005634">
    <property type="term" value="C:nucleus"/>
    <property type="evidence" value="ECO:0007669"/>
    <property type="project" value="UniProtKB-SubCell"/>
</dbReference>
<dbReference type="SUPFAM" id="SSF50249">
    <property type="entry name" value="Nucleic acid-binding proteins"/>
    <property type="match status" value="1"/>
</dbReference>